<sequence>MRMAYVLAPDGENPLEQHYAHPPLPAPLPLTLTLACPPITALTSRRRSPPSAPERDARCGAWICRTHLSQSQHLGPRPAGRLRALCPPVSRRPPPPPMARRRKGLACCSGGANLDPRRAHAGPPSLRHPATPLSPSSQPQRPAPPLPLLVTRSGRPVGGSTPPRWRRKGRRRRAT</sequence>
<dbReference type="Proteomes" id="UP000823388">
    <property type="component" value="Chromosome 2K"/>
</dbReference>
<dbReference type="EMBL" id="CM029039">
    <property type="protein sequence ID" value="KAG2647839.1"/>
    <property type="molecule type" value="Genomic_DNA"/>
</dbReference>
<proteinExistence type="predicted"/>
<feature type="compositionally biased region" description="Basic residues" evidence="1">
    <location>
        <begin position="164"/>
        <end position="175"/>
    </location>
</feature>
<dbReference type="AlphaFoldDB" id="A0A8T0WXB5"/>
<reference evidence="2" key="1">
    <citation type="submission" date="2020-05" db="EMBL/GenBank/DDBJ databases">
        <title>WGS assembly of Panicum virgatum.</title>
        <authorList>
            <person name="Lovell J.T."/>
            <person name="Jenkins J."/>
            <person name="Shu S."/>
            <person name="Juenger T.E."/>
            <person name="Schmutz J."/>
        </authorList>
    </citation>
    <scope>NUCLEOTIDE SEQUENCE</scope>
    <source>
        <strain evidence="2">AP13</strain>
    </source>
</reference>
<evidence type="ECO:0000313" key="2">
    <source>
        <dbReference type="EMBL" id="KAG2647839.1"/>
    </source>
</evidence>
<evidence type="ECO:0000313" key="3">
    <source>
        <dbReference type="Proteomes" id="UP000823388"/>
    </source>
</evidence>
<name>A0A8T0WXB5_PANVG</name>
<keyword evidence="3" id="KW-1185">Reference proteome</keyword>
<organism evidence="2 3">
    <name type="scientific">Panicum virgatum</name>
    <name type="common">Blackwell switchgrass</name>
    <dbReference type="NCBI Taxonomy" id="38727"/>
    <lineage>
        <taxon>Eukaryota</taxon>
        <taxon>Viridiplantae</taxon>
        <taxon>Streptophyta</taxon>
        <taxon>Embryophyta</taxon>
        <taxon>Tracheophyta</taxon>
        <taxon>Spermatophyta</taxon>
        <taxon>Magnoliopsida</taxon>
        <taxon>Liliopsida</taxon>
        <taxon>Poales</taxon>
        <taxon>Poaceae</taxon>
        <taxon>PACMAD clade</taxon>
        <taxon>Panicoideae</taxon>
        <taxon>Panicodae</taxon>
        <taxon>Paniceae</taxon>
        <taxon>Panicinae</taxon>
        <taxon>Panicum</taxon>
        <taxon>Panicum sect. Hiantes</taxon>
    </lineage>
</organism>
<feature type="region of interest" description="Disordered" evidence="1">
    <location>
        <begin position="71"/>
        <end position="175"/>
    </location>
</feature>
<gene>
    <name evidence="2" type="ORF">PVAP13_2KG108701</name>
</gene>
<evidence type="ECO:0000256" key="1">
    <source>
        <dbReference type="SAM" id="MobiDB-lite"/>
    </source>
</evidence>
<protein>
    <submittedName>
        <fullName evidence="2">Uncharacterized protein</fullName>
    </submittedName>
</protein>
<accession>A0A8T0WXB5</accession>
<comment type="caution">
    <text evidence="2">The sequence shown here is derived from an EMBL/GenBank/DDBJ whole genome shotgun (WGS) entry which is preliminary data.</text>
</comment>